<sequence length="109" mass="12357">MSDRHSESSSHYYASDAREGSSYMGNWDSDRLAMNQTMLEAGLLQEDEEDITETNLDFDFSLGPEDMDFDDFKNDAMDVTETGESLEQEEARALGAQKYVMFAHSDSVF</sequence>
<reference evidence="2 3" key="1">
    <citation type="submission" date="2016-06" db="EMBL/GenBank/DDBJ databases">
        <title>Evolution of pathogenesis and genome organization in the Tremellales.</title>
        <authorList>
            <person name="Cuomo C."/>
            <person name="Litvintseva A."/>
            <person name="Heitman J."/>
            <person name="Chen Y."/>
            <person name="Sun S."/>
            <person name="Springer D."/>
            <person name="Dromer F."/>
            <person name="Young S."/>
            <person name="Zeng Q."/>
            <person name="Chapman S."/>
            <person name="Gujja S."/>
            <person name="Saif S."/>
            <person name="Birren B."/>
        </authorList>
    </citation>
    <scope>NUCLEOTIDE SEQUENCE [LARGE SCALE GENOMIC DNA]</scope>
    <source>
        <strain evidence="2 3">CBS 6273</strain>
    </source>
</reference>
<name>A0A1E3JPU2_9TREE</name>
<accession>A0A1E3JPU2</accession>
<organism evidence="2 3">
    <name type="scientific">Cryptococcus amylolentus CBS 6273</name>
    <dbReference type="NCBI Taxonomy" id="1296118"/>
    <lineage>
        <taxon>Eukaryota</taxon>
        <taxon>Fungi</taxon>
        <taxon>Dikarya</taxon>
        <taxon>Basidiomycota</taxon>
        <taxon>Agaricomycotina</taxon>
        <taxon>Tremellomycetes</taxon>
        <taxon>Tremellales</taxon>
        <taxon>Cryptococcaceae</taxon>
        <taxon>Cryptococcus</taxon>
    </lineage>
</organism>
<comment type="caution">
    <text evidence="2">The sequence shown here is derived from an EMBL/GenBank/DDBJ whole genome shotgun (WGS) entry which is preliminary data.</text>
</comment>
<dbReference type="EMBL" id="MEKH01000009">
    <property type="protein sequence ID" value="ODO02880.1"/>
    <property type="molecule type" value="Genomic_DNA"/>
</dbReference>
<feature type="region of interest" description="Disordered" evidence="1">
    <location>
        <begin position="1"/>
        <end position="20"/>
    </location>
</feature>
<dbReference type="Proteomes" id="UP000095149">
    <property type="component" value="Unassembled WGS sequence"/>
</dbReference>
<gene>
    <name evidence="2" type="ORF">I350_05721</name>
</gene>
<protein>
    <submittedName>
        <fullName evidence="2">Uncharacterized protein</fullName>
    </submittedName>
</protein>
<evidence type="ECO:0000313" key="2">
    <source>
        <dbReference type="EMBL" id="ODO02880.1"/>
    </source>
</evidence>
<evidence type="ECO:0000256" key="1">
    <source>
        <dbReference type="SAM" id="MobiDB-lite"/>
    </source>
</evidence>
<dbReference type="AlphaFoldDB" id="A0A1E3JPU2"/>
<evidence type="ECO:0000313" key="3">
    <source>
        <dbReference type="Proteomes" id="UP000095149"/>
    </source>
</evidence>
<proteinExistence type="predicted"/>